<evidence type="ECO:0000313" key="2">
    <source>
        <dbReference type="Proteomes" id="UP000251960"/>
    </source>
</evidence>
<sequence>MYYKVIDLFELYNFHINFIFIDFICKSYDFITMLLCRKRKNGYPYPTRISGYLPGSTRSVFDPNPKLYYPGIIRIRPEYKNTRTRIRKMVPNQYPYPVPVSGTLPVFTPREKKHLWEERGGSACIDGQMALTRWVGPGTARPVPFSASAGHGPYTVSCLGHQFSP</sequence>
<proteinExistence type="predicted"/>
<organism evidence="1 2">
    <name type="scientific">Zea mays</name>
    <name type="common">Maize</name>
    <dbReference type="NCBI Taxonomy" id="4577"/>
    <lineage>
        <taxon>Eukaryota</taxon>
        <taxon>Viridiplantae</taxon>
        <taxon>Streptophyta</taxon>
        <taxon>Embryophyta</taxon>
        <taxon>Tracheophyta</taxon>
        <taxon>Spermatophyta</taxon>
        <taxon>Magnoliopsida</taxon>
        <taxon>Liliopsida</taxon>
        <taxon>Poales</taxon>
        <taxon>Poaceae</taxon>
        <taxon>PACMAD clade</taxon>
        <taxon>Panicoideae</taxon>
        <taxon>Andropogonodae</taxon>
        <taxon>Andropogoneae</taxon>
        <taxon>Tripsacinae</taxon>
        <taxon>Zea</taxon>
    </lineage>
</organism>
<accession>A0A3L6DI12</accession>
<reference evidence="1 2" key="1">
    <citation type="journal article" date="2018" name="Nat. Genet.">
        <title>Extensive intraspecific gene order and gene structural variations between Mo17 and other maize genomes.</title>
        <authorList>
            <person name="Sun S."/>
            <person name="Zhou Y."/>
            <person name="Chen J."/>
            <person name="Shi J."/>
            <person name="Zhao H."/>
            <person name="Zhao H."/>
            <person name="Song W."/>
            <person name="Zhang M."/>
            <person name="Cui Y."/>
            <person name="Dong X."/>
            <person name="Liu H."/>
            <person name="Ma X."/>
            <person name="Jiao Y."/>
            <person name="Wang B."/>
            <person name="Wei X."/>
            <person name="Stein J.C."/>
            <person name="Glaubitz J.C."/>
            <person name="Lu F."/>
            <person name="Yu G."/>
            <person name="Liang C."/>
            <person name="Fengler K."/>
            <person name="Li B."/>
            <person name="Rafalski A."/>
            <person name="Schnable P.S."/>
            <person name="Ware D.H."/>
            <person name="Buckler E.S."/>
            <person name="Lai J."/>
        </authorList>
    </citation>
    <scope>NUCLEOTIDE SEQUENCE [LARGE SCALE GENOMIC DNA]</scope>
    <source>
        <strain evidence="2">cv. Missouri 17</strain>
        <tissue evidence="1">Seedling</tissue>
    </source>
</reference>
<gene>
    <name evidence="1" type="ORF">Zm00014a_042545</name>
</gene>
<evidence type="ECO:0000313" key="1">
    <source>
        <dbReference type="EMBL" id="PWZ07683.1"/>
    </source>
</evidence>
<dbReference type="EMBL" id="NCVQ01000010">
    <property type="protein sequence ID" value="PWZ07683.1"/>
    <property type="molecule type" value="Genomic_DNA"/>
</dbReference>
<dbReference type="Proteomes" id="UP000251960">
    <property type="component" value="Chromosome 9"/>
</dbReference>
<dbReference type="AlphaFoldDB" id="A0A3L6DI12"/>
<comment type="caution">
    <text evidence="1">The sequence shown here is derived from an EMBL/GenBank/DDBJ whole genome shotgun (WGS) entry which is preliminary data.</text>
</comment>
<name>A0A3L6DI12_MAIZE</name>
<protein>
    <submittedName>
        <fullName evidence="1">Uncharacterized protein</fullName>
    </submittedName>
</protein>